<protein>
    <submittedName>
        <fullName evidence="1">Uncharacterized protein</fullName>
    </submittedName>
</protein>
<name>A0AAE0EE19_9ROSI</name>
<keyword evidence="2" id="KW-1185">Reference proteome</keyword>
<evidence type="ECO:0000313" key="2">
    <source>
        <dbReference type="Proteomes" id="UP001281410"/>
    </source>
</evidence>
<dbReference type="AlphaFoldDB" id="A0AAE0EE19"/>
<dbReference type="Proteomes" id="UP001281410">
    <property type="component" value="Unassembled WGS sequence"/>
</dbReference>
<reference evidence="1" key="1">
    <citation type="journal article" date="2023" name="Plant J.">
        <title>Genome sequences and population genomics provide insights into the demographic history, inbreeding, and mutation load of two 'living fossil' tree species of Dipteronia.</title>
        <authorList>
            <person name="Feng Y."/>
            <person name="Comes H.P."/>
            <person name="Chen J."/>
            <person name="Zhu S."/>
            <person name="Lu R."/>
            <person name="Zhang X."/>
            <person name="Li P."/>
            <person name="Qiu J."/>
            <person name="Olsen K.M."/>
            <person name="Qiu Y."/>
        </authorList>
    </citation>
    <scope>NUCLEOTIDE SEQUENCE</scope>
    <source>
        <strain evidence="1">NBL</strain>
    </source>
</reference>
<evidence type="ECO:0000313" key="1">
    <source>
        <dbReference type="EMBL" id="KAK3224901.1"/>
    </source>
</evidence>
<sequence>MRTKNNHQSQLFHSLRNGKTDKVDSCVNSAKLVRFQNEEVGGDMRAMDKGKQLQAQKSKLMGASTVLSEGKTNHRPRDNNSESGMGVYKVQQAKQHKMGQLGEVHKEIPCIIIDLQMDWAMENRLDQTNQVLRNQDGVVFQKQLISTLSIIKKETEGISTQENQSLEEMENNHSEKGIALGIDFKQPQVEDESHQGSVDKWNLDLEAKLVDMPLNRITFTWSNNRDQASWAHLDRFLILQWIISWFPNLIQMGLPKCVSDHSDVVLGEPRQDWGPIPFRFYNDWLENDEMMKQAVEGWMRCKVNSPAGFFLACKTKATKRNLRNFIELKKSDLSTVKKCENRLEVVERGRLGKVGPRPLENGGLTFYRNYGKVLGLEEQRLHQKSMIKWLKEGDRNSKFFYCVANSRKRMNFIEGMNIGGVMVTGTKFS</sequence>
<dbReference type="PANTHER" id="PTHR33710:SF64">
    <property type="entry name" value="ENDONUCLEASE_EXONUCLEASE_PHOSPHATASE DOMAIN-CONTAINING PROTEIN"/>
    <property type="match status" value="1"/>
</dbReference>
<accession>A0AAE0EE19</accession>
<proteinExistence type="predicted"/>
<dbReference type="EMBL" id="JANJYJ010000002">
    <property type="protein sequence ID" value="KAK3224901.1"/>
    <property type="molecule type" value="Genomic_DNA"/>
</dbReference>
<gene>
    <name evidence="1" type="ORF">Dsin_004763</name>
</gene>
<dbReference type="PANTHER" id="PTHR33710">
    <property type="entry name" value="BNAC02G09200D PROTEIN"/>
    <property type="match status" value="1"/>
</dbReference>
<comment type="caution">
    <text evidence="1">The sequence shown here is derived from an EMBL/GenBank/DDBJ whole genome shotgun (WGS) entry which is preliminary data.</text>
</comment>
<organism evidence="1 2">
    <name type="scientific">Dipteronia sinensis</name>
    <dbReference type="NCBI Taxonomy" id="43782"/>
    <lineage>
        <taxon>Eukaryota</taxon>
        <taxon>Viridiplantae</taxon>
        <taxon>Streptophyta</taxon>
        <taxon>Embryophyta</taxon>
        <taxon>Tracheophyta</taxon>
        <taxon>Spermatophyta</taxon>
        <taxon>Magnoliopsida</taxon>
        <taxon>eudicotyledons</taxon>
        <taxon>Gunneridae</taxon>
        <taxon>Pentapetalae</taxon>
        <taxon>rosids</taxon>
        <taxon>malvids</taxon>
        <taxon>Sapindales</taxon>
        <taxon>Sapindaceae</taxon>
        <taxon>Hippocastanoideae</taxon>
        <taxon>Acereae</taxon>
        <taxon>Dipteronia</taxon>
    </lineage>
</organism>